<feature type="domain" description="Gfo/Idh/MocA-like oxidoreductase N-terminal" evidence="2">
    <location>
        <begin position="6"/>
        <end position="110"/>
    </location>
</feature>
<dbReference type="InterPro" id="IPR000683">
    <property type="entry name" value="Gfo/Idh/MocA-like_OxRdtase_N"/>
</dbReference>
<evidence type="ECO:0000256" key="1">
    <source>
        <dbReference type="ARBA" id="ARBA00023002"/>
    </source>
</evidence>
<sequence>MAQTYRVGLVGCGRMGTTIDDEVRDRPNARLFLPYSHAAAVVACERTELVAVCDPVADKAETARQRYGAHSAYEDPEEMIRKEGLDVVCIATRPSPHAPVTLLAAENGVRAIY</sequence>
<dbReference type="PANTHER" id="PTHR43818">
    <property type="entry name" value="BCDNA.GH03377"/>
    <property type="match status" value="1"/>
</dbReference>
<name>A0A383EV89_9ZZZZ</name>
<dbReference type="SUPFAM" id="SSF51735">
    <property type="entry name" value="NAD(P)-binding Rossmann-fold domains"/>
    <property type="match status" value="1"/>
</dbReference>
<gene>
    <name evidence="3" type="ORF">METZ01_LOCUS513177</name>
</gene>
<proteinExistence type="predicted"/>
<reference evidence="3" key="1">
    <citation type="submission" date="2018-05" db="EMBL/GenBank/DDBJ databases">
        <authorList>
            <person name="Lanie J.A."/>
            <person name="Ng W.-L."/>
            <person name="Kazmierczak K.M."/>
            <person name="Andrzejewski T.M."/>
            <person name="Davidsen T.M."/>
            <person name="Wayne K.J."/>
            <person name="Tettelin H."/>
            <person name="Glass J.I."/>
            <person name="Rusch D."/>
            <person name="Podicherti R."/>
            <person name="Tsui H.-C.T."/>
            <person name="Winkler M.E."/>
        </authorList>
    </citation>
    <scope>NUCLEOTIDE SEQUENCE</scope>
</reference>
<dbReference type="PANTHER" id="PTHR43818:SF11">
    <property type="entry name" value="BCDNA.GH03377"/>
    <property type="match status" value="1"/>
</dbReference>
<dbReference type="GO" id="GO:0016491">
    <property type="term" value="F:oxidoreductase activity"/>
    <property type="evidence" value="ECO:0007669"/>
    <property type="project" value="UniProtKB-KW"/>
</dbReference>
<dbReference type="AlphaFoldDB" id="A0A383EV89"/>
<keyword evidence="1" id="KW-0560">Oxidoreductase</keyword>
<organism evidence="3">
    <name type="scientific">marine metagenome</name>
    <dbReference type="NCBI Taxonomy" id="408172"/>
    <lineage>
        <taxon>unclassified sequences</taxon>
        <taxon>metagenomes</taxon>
        <taxon>ecological metagenomes</taxon>
    </lineage>
</organism>
<protein>
    <recommendedName>
        <fullName evidence="2">Gfo/Idh/MocA-like oxidoreductase N-terminal domain-containing protein</fullName>
    </recommendedName>
</protein>
<evidence type="ECO:0000259" key="2">
    <source>
        <dbReference type="Pfam" id="PF01408"/>
    </source>
</evidence>
<dbReference type="InterPro" id="IPR036291">
    <property type="entry name" value="NAD(P)-bd_dom_sf"/>
</dbReference>
<feature type="non-terminal residue" evidence="3">
    <location>
        <position position="113"/>
    </location>
</feature>
<dbReference type="Pfam" id="PF01408">
    <property type="entry name" value="GFO_IDH_MocA"/>
    <property type="match status" value="1"/>
</dbReference>
<dbReference type="EMBL" id="UINC01228837">
    <property type="protein sequence ID" value="SVE60323.1"/>
    <property type="molecule type" value="Genomic_DNA"/>
</dbReference>
<dbReference type="InterPro" id="IPR050463">
    <property type="entry name" value="Gfo/Idh/MocA_oxidrdct_glycsds"/>
</dbReference>
<dbReference type="GO" id="GO:0000166">
    <property type="term" value="F:nucleotide binding"/>
    <property type="evidence" value="ECO:0007669"/>
    <property type="project" value="InterPro"/>
</dbReference>
<evidence type="ECO:0000313" key="3">
    <source>
        <dbReference type="EMBL" id="SVE60323.1"/>
    </source>
</evidence>
<accession>A0A383EV89</accession>
<dbReference type="Gene3D" id="3.40.50.720">
    <property type="entry name" value="NAD(P)-binding Rossmann-like Domain"/>
    <property type="match status" value="1"/>
</dbReference>